<sequence>MRTFITKQTGLLLLLSGIVTGEALKNEERLSYNASIHEASFGTLSTRDLFGLNRRAYECRAGYSECAYDSSRCCPSTGGCCGNGYCADSDEVCCTGGTCPSGWNCCGTDNCSPKDGECCSDGKYCLAGYKCMINNGRKVCCPSSGCLGSSDEGEATTATSTETDTETLTTTTATYRYHSYYYTTYYWTYWYYFWTSYSPYTVKTVTSTETTTTTIWSAYATASAEASESFEYYITARLTPPYSATSLKSSTESVPISTASDNDSTGTATASPLANDDTGSSSNEGGGFQGTGSAGAISTSGNVAWIGAVFACVVGGLAFGL</sequence>
<evidence type="ECO:0000256" key="1">
    <source>
        <dbReference type="SAM" id="MobiDB-lite"/>
    </source>
</evidence>
<dbReference type="AlphaFoldDB" id="A0A9W9JVL1"/>
<feature type="signal peptide" evidence="2">
    <location>
        <begin position="1"/>
        <end position="23"/>
    </location>
</feature>
<dbReference type="Proteomes" id="UP001149074">
    <property type="component" value="Unassembled WGS sequence"/>
</dbReference>
<gene>
    <name evidence="3" type="ORF">N7532_011800</name>
</gene>
<feature type="region of interest" description="Disordered" evidence="1">
    <location>
        <begin position="254"/>
        <end position="287"/>
    </location>
</feature>
<feature type="chain" id="PRO_5040726548" description="GPI anchored protein" evidence="2">
    <location>
        <begin position="24"/>
        <end position="321"/>
    </location>
</feature>
<dbReference type="GeneID" id="81363270"/>
<reference evidence="3" key="2">
    <citation type="journal article" date="2023" name="IMA Fungus">
        <title>Comparative genomic study of the Penicillium genus elucidates a diverse pangenome and 15 lateral gene transfer events.</title>
        <authorList>
            <person name="Petersen C."/>
            <person name="Sorensen T."/>
            <person name="Nielsen M.R."/>
            <person name="Sondergaard T.E."/>
            <person name="Sorensen J.L."/>
            <person name="Fitzpatrick D.A."/>
            <person name="Frisvad J.C."/>
            <person name="Nielsen K.L."/>
        </authorList>
    </citation>
    <scope>NUCLEOTIDE SEQUENCE</scope>
    <source>
        <strain evidence="3">IBT 30761</strain>
    </source>
</reference>
<dbReference type="OrthoDB" id="4777991at2759"/>
<feature type="compositionally biased region" description="Polar residues" evidence="1">
    <location>
        <begin position="254"/>
        <end position="283"/>
    </location>
</feature>
<comment type="caution">
    <text evidence="3">The sequence shown here is derived from an EMBL/GenBank/DDBJ whole genome shotgun (WGS) entry which is preliminary data.</text>
</comment>
<evidence type="ECO:0000256" key="2">
    <source>
        <dbReference type="SAM" id="SignalP"/>
    </source>
</evidence>
<dbReference type="RefSeq" id="XP_056469279.1">
    <property type="nucleotide sequence ID" value="XM_056624291.1"/>
</dbReference>
<organism evidence="3 4">
    <name type="scientific">Penicillium argentinense</name>
    <dbReference type="NCBI Taxonomy" id="1131581"/>
    <lineage>
        <taxon>Eukaryota</taxon>
        <taxon>Fungi</taxon>
        <taxon>Dikarya</taxon>
        <taxon>Ascomycota</taxon>
        <taxon>Pezizomycotina</taxon>
        <taxon>Eurotiomycetes</taxon>
        <taxon>Eurotiomycetidae</taxon>
        <taxon>Eurotiales</taxon>
        <taxon>Aspergillaceae</taxon>
        <taxon>Penicillium</taxon>
    </lineage>
</organism>
<keyword evidence="2" id="KW-0732">Signal</keyword>
<evidence type="ECO:0000313" key="4">
    <source>
        <dbReference type="Proteomes" id="UP001149074"/>
    </source>
</evidence>
<reference evidence="3" key="1">
    <citation type="submission" date="2022-11" db="EMBL/GenBank/DDBJ databases">
        <authorList>
            <person name="Petersen C."/>
        </authorList>
    </citation>
    <scope>NUCLEOTIDE SEQUENCE</scope>
    <source>
        <strain evidence="3">IBT 30761</strain>
    </source>
</reference>
<accession>A0A9W9JVL1</accession>
<evidence type="ECO:0000313" key="3">
    <source>
        <dbReference type="EMBL" id="KAJ5082757.1"/>
    </source>
</evidence>
<proteinExistence type="predicted"/>
<dbReference type="EMBL" id="JAPQKI010000011">
    <property type="protein sequence ID" value="KAJ5082757.1"/>
    <property type="molecule type" value="Genomic_DNA"/>
</dbReference>
<evidence type="ECO:0008006" key="5">
    <source>
        <dbReference type="Google" id="ProtNLM"/>
    </source>
</evidence>
<protein>
    <recommendedName>
        <fullName evidence="5">GPI anchored protein</fullName>
    </recommendedName>
</protein>
<name>A0A9W9JVL1_9EURO</name>
<keyword evidence="4" id="KW-1185">Reference proteome</keyword>